<feature type="transmembrane region" description="Helical" evidence="1">
    <location>
        <begin position="248"/>
        <end position="266"/>
    </location>
</feature>
<feature type="transmembrane region" description="Helical" evidence="1">
    <location>
        <begin position="415"/>
        <end position="434"/>
    </location>
</feature>
<gene>
    <name evidence="2" type="ORF">EV383_3711</name>
</gene>
<feature type="transmembrane region" description="Helical" evidence="1">
    <location>
        <begin position="149"/>
        <end position="168"/>
    </location>
</feature>
<sequence>MTVLAHGVGTRGDLPVPVELAAIAAGVVLVGTFALLGVLWRTPRLHGADGGRPLPRGLAAVLDAPSSRFALCSLVTLLALFVVVVGLAGPPETPDNLAPWTFYVTFWVGLVPASLLLGPVWRVLNPLRLLHAGIAAVLRLDPERGVRDLPHRVGLWPAAVSLAAFGWLELAHPEPADPRVVAAFLTGYAVVHLAAAAVFGRRWFARGDGFEVFSTLLGSLAPIGRRADGRLVLRNPLDGLEALRPQPGLVAVVLVLVGTTAFDGLSRSSLWSESVPRGPLWASAGLAGVTAVVVALYLLGTWRSEPARRTDRAPIPVAFAHTIVPIAAGYAVAHYFSLFVFDGQLPFVLASDPFGTGADLFGTAGLAVDYTVVGVGAIAAVQLASIVLGHVAAAVAAHERAVRLFPPRTALRVQYPMLASMVVLTCGAVALVLAP</sequence>
<dbReference type="EMBL" id="SHKL01000001">
    <property type="protein sequence ID" value="RZT86812.1"/>
    <property type="molecule type" value="Genomic_DNA"/>
</dbReference>
<comment type="caution">
    <text evidence="2">The sequence shown here is derived from an EMBL/GenBank/DDBJ whole genome shotgun (WGS) entry which is preliminary data.</text>
</comment>
<keyword evidence="3" id="KW-1185">Reference proteome</keyword>
<feature type="transmembrane region" description="Helical" evidence="1">
    <location>
        <begin position="370"/>
        <end position="395"/>
    </location>
</feature>
<evidence type="ECO:0000256" key="1">
    <source>
        <dbReference type="SAM" id="Phobius"/>
    </source>
</evidence>
<dbReference type="OrthoDB" id="8168962at2"/>
<evidence type="ECO:0000313" key="3">
    <source>
        <dbReference type="Proteomes" id="UP000291591"/>
    </source>
</evidence>
<feature type="transmembrane region" description="Helical" evidence="1">
    <location>
        <begin position="180"/>
        <end position="199"/>
    </location>
</feature>
<feature type="transmembrane region" description="Helical" evidence="1">
    <location>
        <begin position="100"/>
        <end position="121"/>
    </location>
</feature>
<keyword evidence="1" id="KW-1133">Transmembrane helix</keyword>
<feature type="transmembrane region" description="Helical" evidence="1">
    <location>
        <begin position="69"/>
        <end position="88"/>
    </location>
</feature>
<proteinExistence type="predicted"/>
<organism evidence="2 3">
    <name type="scientific">Pseudonocardia sediminis</name>
    <dbReference type="NCBI Taxonomy" id="1397368"/>
    <lineage>
        <taxon>Bacteria</taxon>
        <taxon>Bacillati</taxon>
        <taxon>Actinomycetota</taxon>
        <taxon>Actinomycetes</taxon>
        <taxon>Pseudonocardiales</taxon>
        <taxon>Pseudonocardiaceae</taxon>
        <taxon>Pseudonocardia</taxon>
    </lineage>
</organism>
<feature type="transmembrane region" description="Helical" evidence="1">
    <location>
        <begin position="20"/>
        <end position="40"/>
    </location>
</feature>
<feature type="transmembrane region" description="Helical" evidence="1">
    <location>
        <begin position="319"/>
        <end position="341"/>
    </location>
</feature>
<reference evidence="2 3" key="1">
    <citation type="submission" date="2019-02" db="EMBL/GenBank/DDBJ databases">
        <title>Sequencing the genomes of 1000 actinobacteria strains.</title>
        <authorList>
            <person name="Klenk H.-P."/>
        </authorList>
    </citation>
    <scope>NUCLEOTIDE SEQUENCE [LARGE SCALE GENOMIC DNA]</scope>
    <source>
        <strain evidence="2 3">DSM 45779</strain>
    </source>
</reference>
<protein>
    <recommendedName>
        <fullName evidence="4">Fenitrothion hydrolase</fullName>
    </recommendedName>
</protein>
<dbReference type="Proteomes" id="UP000291591">
    <property type="component" value="Unassembled WGS sequence"/>
</dbReference>
<accession>A0A4Q7UXQ2</accession>
<evidence type="ECO:0000313" key="2">
    <source>
        <dbReference type="EMBL" id="RZT86812.1"/>
    </source>
</evidence>
<evidence type="ECO:0008006" key="4">
    <source>
        <dbReference type="Google" id="ProtNLM"/>
    </source>
</evidence>
<dbReference type="RefSeq" id="WP_130291047.1">
    <property type="nucleotide sequence ID" value="NZ_SHKL01000001.1"/>
</dbReference>
<feature type="transmembrane region" description="Helical" evidence="1">
    <location>
        <begin position="278"/>
        <end position="299"/>
    </location>
</feature>
<dbReference type="AlphaFoldDB" id="A0A4Q7UXQ2"/>
<keyword evidence="1" id="KW-0472">Membrane</keyword>
<name>A0A4Q7UXQ2_PSEST</name>
<keyword evidence="1" id="KW-0812">Transmembrane</keyword>